<gene>
    <name evidence="2" type="ORF">G3M99_13975</name>
</gene>
<protein>
    <submittedName>
        <fullName evidence="2">Uncharacterized protein</fullName>
    </submittedName>
</protein>
<keyword evidence="1" id="KW-1133">Transmembrane helix</keyword>
<comment type="caution">
    <text evidence="2">The sequence shown here is derived from an EMBL/GenBank/DDBJ whole genome shotgun (WGS) entry which is preliminary data.</text>
</comment>
<evidence type="ECO:0000313" key="3">
    <source>
        <dbReference type="Proteomes" id="UP000481872"/>
    </source>
</evidence>
<keyword evidence="1" id="KW-0812">Transmembrane</keyword>
<reference evidence="2 3" key="1">
    <citation type="submission" date="2020-02" db="EMBL/GenBank/DDBJ databases">
        <title>Genome assembly of a novel Clostridium senegalense strain.</title>
        <authorList>
            <person name="Gupta T.B."/>
            <person name="Jauregui R."/>
            <person name="Maclean P."/>
            <person name="Nawarathana A."/>
            <person name="Brightwell G."/>
        </authorList>
    </citation>
    <scope>NUCLEOTIDE SEQUENCE [LARGE SCALE GENOMIC DNA]</scope>
    <source>
        <strain evidence="2 3">AGRFS4</strain>
    </source>
</reference>
<keyword evidence="3" id="KW-1185">Reference proteome</keyword>
<feature type="transmembrane region" description="Helical" evidence="1">
    <location>
        <begin position="35"/>
        <end position="53"/>
    </location>
</feature>
<accession>A0A6M0H5E5</accession>
<dbReference type="EMBL" id="JAAGPU010000029">
    <property type="protein sequence ID" value="NEU05940.1"/>
    <property type="molecule type" value="Genomic_DNA"/>
</dbReference>
<evidence type="ECO:0000313" key="2">
    <source>
        <dbReference type="EMBL" id="NEU05940.1"/>
    </source>
</evidence>
<sequence length="58" mass="7159">MDRKTLRYFKIAFNFEIPLFMICMLISAYKQSIFWMLFFLIVIIIDIFALRFVEKKLK</sequence>
<organism evidence="2 3">
    <name type="scientific">Clostridium senegalense</name>
    <dbReference type="NCBI Taxonomy" id="1465809"/>
    <lineage>
        <taxon>Bacteria</taxon>
        <taxon>Bacillati</taxon>
        <taxon>Bacillota</taxon>
        <taxon>Clostridia</taxon>
        <taxon>Eubacteriales</taxon>
        <taxon>Clostridiaceae</taxon>
        <taxon>Clostridium</taxon>
    </lineage>
</organism>
<proteinExistence type="predicted"/>
<name>A0A6M0H5E5_9CLOT</name>
<dbReference type="RefSeq" id="WP_157450862.1">
    <property type="nucleotide sequence ID" value="NZ_JAAGPU010000029.1"/>
</dbReference>
<evidence type="ECO:0000256" key="1">
    <source>
        <dbReference type="SAM" id="Phobius"/>
    </source>
</evidence>
<feature type="transmembrane region" description="Helical" evidence="1">
    <location>
        <begin position="12"/>
        <end position="29"/>
    </location>
</feature>
<dbReference type="AlphaFoldDB" id="A0A6M0H5E5"/>
<dbReference type="Proteomes" id="UP000481872">
    <property type="component" value="Unassembled WGS sequence"/>
</dbReference>
<keyword evidence="1" id="KW-0472">Membrane</keyword>